<comment type="caution">
    <text evidence="1">The sequence shown here is derived from an EMBL/GenBank/DDBJ whole genome shotgun (WGS) entry which is preliminary data.</text>
</comment>
<organism evidence="1 2">
    <name type="scientific">Sulfitobacter undariae</name>
    <dbReference type="NCBI Taxonomy" id="1563671"/>
    <lineage>
        <taxon>Bacteria</taxon>
        <taxon>Pseudomonadati</taxon>
        <taxon>Pseudomonadota</taxon>
        <taxon>Alphaproteobacteria</taxon>
        <taxon>Rhodobacterales</taxon>
        <taxon>Roseobacteraceae</taxon>
        <taxon>Sulfitobacter</taxon>
    </lineage>
</organism>
<protein>
    <recommendedName>
        <fullName evidence="3">Phage major capsid protein E</fullName>
    </recommendedName>
</protein>
<evidence type="ECO:0000313" key="1">
    <source>
        <dbReference type="EMBL" id="MBB3995302.1"/>
    </source>
</evidence>
<dbReference type="InterPro" id="IPR005564">
    <property type="entry name" value="Major_capsid_GpE"/>
</dbReference>
<dbReference type="EMBL" id="JACIEI010000013">
    <property type="protein sequence ID" value="MBB3995302.1"/>
    <property type="molecule type" value="Genomic_DNA"/>
</dbReference>
<dbReference type="AlphaFoldDB" id="A0A7W6E5T7"/>
<dbReference type="RefSeq" id="WP_184567101.1">
    <property type="nucleotide sequence ID" value="NZ_JACIEI010000013.1"/>
</dbReference>
<reference evidence="1 2" key="1">
    <citation type="submission" date="2020-08" db="EMBL/GenBank/DDBJ databases">
        <title>Genomic Encyclopedia of Type Strains, Phase IV (KMG-IV): sequencing the most valuable type-strain genomes for metagenomic binning, comparative biology and taxonomic classification.</title>
        <authorList>
            <person name="Goeker M."/>
        </authorList>
    </citation>
    <scope>NUCLEOTIDE SEQUENCE [LARGE SCALE GENOMIC DNA]</scope>
    <source>
        <strain evidence="1 2">DSM 102234</strain>
    </source>
</reference>
<proteinExistence type="predicted"/>
<accession>A0A7W6E5T7</accession>
<dbReference type="Proteomes" id="UP000530268">
    <property type="component" value="Unassembled WGS sequence"/>
</dbReference>
<sequence>MAHIDIFRNDAFRAIELSEAVRDVPNMWGEIGEMGIFVPKPIRGVDFSIELQNGHLQLVQSSMRGTPVPGQPRGKRKLRKFSTARFALKSKITADDIDGIRAFGSETELKQVAGEVADRQEELRGSTDVTREYLRAGALQGMVLDADGSELLDLHDEFSITRKSVDFVFGTDATDIGAKAKEVERHIKLNLRGDVSNGVGCLMHPEFADKLESHPDFKERYKYYQNENGGDPLRDSTSKGFLFKGIWWKEYLAEAGVPQEDGTVITRSFIPSAKAQFYPMGTRQTFRQFNGSPDYMGMTNMPGQEFYSKVHPDRQEDRFVDVEVMMQTMPICMRPAVLVEGRTSN</sequence>
<evidence type="ECO:0000313" key="2">
    <source>
        <dbReference type="Proteomes" id="UP000530268"/>
    </source>
</evidence>
<name>A0A7W6E5T7_9RHOB</name>
<dbReference type="Pfam" id="PF03864">
    <property type="entry name" value="Phage_cap_E"/>
    <property type="match status" value="1"/>
</dbReference>
<evidence type="ECO:0008006" key="3">
    <source>
        <dbReference type="Google" id="ProtNLM"/>
    </source>
</evidence>
<keyword evidence="2" id="KW-1185">Reference proteome</keyword>
<gene>
    <name evidence="1" type="ORF">GGR95_002957</name>
</gene>